<evidence type="ECO:0000256" key="3">
    <source>
        <dbReference type="ARBA" id="ARBA00022679"/>
    </source>
</evidence>
<dbReference type="EC" id="2.3.2.15" evidence="1"/>
<keyword evidence="2" id="KW-0104">Cadmium</keyword>
<dbReference type="PANTHER" id="PTHR33447">
    <property type="entry name" value="GLUTATHIONE GAMMA-GLUTAMYLCYSTEINYLTRANSFERASE"/>
    <property type="match status" value="1"/>
</dbReference>
<protein>
    <recommendedName>
        <fullName evidence="1">glutathione gamma-glutamylcysteinyltransferase</fullName>
        <ecNumber evidence="1">2.3.2.15</ecNumber>
    </recommendedName>
</protein>
<evidence type="ECO:0000256" key="4">
    <source>
        <dbReference type="ARBA" id="ARBA00022723"/>
    </source>
</evidence>
<geneLocation type="mitochondrion" evidence="6"/>
<keyword evidence="6" id="KW-0496">Mitochondrion</keyword>
<keyword evidence="3" id="KW-0808">Transferase</keyword>
<name>A0A3P3YCD1_PLABS</name>
<reference evidence="6 7" key="1">
    <citation type="submission" date="2018-03" db="EMBL/GenBank/DDBJ databases">
        <authorList>
            <person name="Fogelqvist J."/>
        </authorList>
    </citation>
    <scope>NUCLEOTIDE SEQUENCE [LARGE SCALE GENOMIC DNA]</scope>
</reference>
<dbReference type="InterPro" id="IPR038765">
    <property type="entry name" value="Papain-like_cys_pep_sf"/>
</dbReference>
<proteinExistence type="predicted"/>
<evidence type="ECO:0000313" key="7">
    <source>
        <dbReference type="Proteomes" id="UP000290189"/>
    </source>
</evidence>
<dbReference type="Gene3D" id="3.90.70.30">
    <property type="entry name" value="Phytochelatin synthase, N-terminal domain"/>
    <property type="match status" value="1"/>
</dbReference>
<feature type="domain" description="Peptidase C83" evidence="5">
    <location>
        <begin position="24"/>
        <end position="246"/>
    </location>
</feature>
<dbReference type="GO" id="GO:0098849">
    <property type="term" value="P:cellular detoxification of cadmium ion"/>
    <property type="evidence" value="ECO:0007669"/>
    <property type="project" value="TreeGrafter"/>
</dbReference>
<sequence length="432" mass="48005">MSAAIRVGRAVTAVRSGDVIAGAAMNKSFYRRTLPEPPAIAFSSAQGRQVFLRATQSGHMERFFPLCEQFRTQDEPSFCGISTLAMVLNAMGQDPGRTWKGPWRYFHEDMLTCCVPLEVVKEEGINFSQMECLARCNAVRVEAFRADDPTVTVDMFRERVRAATGIGNEFLVVSYGRAHLGQSGDGHFSPIGGYDPSEDLVLIMDVARFKYPPHWVKLPLLFEAMKLQDSTTGRARGFMVLTKENSNTLLFVVSTRNRTSWLDLLQNVGKYLKPLCSNAIGHLDCDENSIESMASCVASQISSDVIGLLDTYTNEFGINYITPEHKTNVEDLLNQIRQTSAFQILSRYREQMKSTDPIAVEVVTILVLSLPRSTWEDASGHISPCAQRFALPELPEPLLSETKALRRQLQALLVYCDAVNCSTSCCSSVQAT</sequence>
<keyword evidence="4" id="KW-0479">Metal-binding</keyword>
<evidence type="ECO:0000259" key="5">
    <source>
        <dbReference type="PROSITE" id="PS51443"/>
    </source>
</evidence>
<dbReference type="Pfam" id="PF05023">
    <property type="entry name" value="Phytochelatin"/>
    <property type="match status" value="1"/>
</dbReference>
<dbReference type="InterPro" id="IPR007719">
    <property type="entry name" value="PCS_N"/>
</dbReference>
<dbReference type="GO" id="GO:0016756">
    <property type="term" value="F:glutathione gamma-glutamylcysteinyltransferase activity"/>
    <property type="evidence" value="ECO:0007669"/>
    <property type="project" value="UniProtKB-EC"/>
</dbReference>
<dbReference type="AlphaFoldDB" id="A0A3P3YCD1"/>
<evidence type="ECO:0000313" key="6">
    <source>
        <dbReference type="EMBL" id="SPQ97789.1"/>
    </source>
</evidence>
<dbReference type="GO" id="GO:0010273">
    <property type="term" value="P:detoxification of copper ion"/>
    <property type="evidence" value="ECO:0007669"/>
    <property type="project" value="TreeGrafter"/>
</dbReference>
<dbReference type="SUPFAM" id="SSF54001">
    <property type="entry name" value="Cysteine proteinases"/>
    <property type="match status" value="1"/>
</dbReference>
<dbReference type="PROSITE" id="PS51443">
    <property type="entry name" value="PCS"/>
    <property type="match status" value="1"/>
</dbReference>
<dbReference type="Proteomes" id="UP000290189">
    <property type="component" value="Unassembled WGS sequence"/>
</dbReference>
<dbReference type="GO" id="GO:0046938">
    <property type="term" value="P:phytochelatin biosynthetic process"/>
    <property type="evidence" value="ECO:0007669"/>
    <property type="project" value="InterPro"/>
</dbReference>
<accession>A0A3P3YCD1</accession>
<evidence type="ECO:0000256" key="2">
    <source>
        <dbReference type="ARBA" id="ARBA00022539"/>
    </source>
</evidence>
<gene>
    <name evidence="6" type="ORF">PLBR_LOCUS5004</name>
</gene>
<dbReference type="InterPro" id="IPR038156">
    <property type="entry name" value="PCS_N_sf"/>
</dbReference>
<dbReference type="GO" id="GO:0046872">
    <property type="term" value="F:metal ion binding"/>
    <property type="evidence" value="ECO:0007669"/>
    <property type="project" value="UniProtKB-KW"/>
</dbReference>
<dbReference type="PANTHER" id="PTHR33447:SF2">
    <property type="entry name" value="GLUTATHIONE GAMMA-GLUTAMYLCYSTEINYLTRANSFERASE"/>
    <property type="match status" value="1"/>
</dbReference>
<dbReference type="EMBL" id="OVEO01000008">
    <property type="protein sequence ID" value="SPQ97789.1"/>
    <property type="molecule type" value="Genomic_DNA"/>
</dbReference>
<dbReference type="InterPro" id="IPR040409">
    <property type="entry name" value="PCS-like"/>
</dbReference>
<evidence type="ECO:0000256" key="1">
    <source>
        <dbReference type="ARBA" id="ARBA00012468"/>
    </source>
</evidence>
<dbReference type="FunFam" id="3.90.70.30:FF:000001">
    <property type="entry name" value="Glutathione gamma-glutamylcysteinyltransferase 1"/>
    <property type="match status" value="1"/>
</dbReference>
<organism evidence="6 7">
    <name type="scientific">Plasmodiophora brassicae</name>
    <name type="common">Clubroot disease agent</name>
    <dbReference type="NCBI Taxonomy" id="37360"/>
    <lineage>
        <taxon>Eukaryota</taxon>
        <taxon>Sar</taxon>
        <taxon>Rhizaria</taxon>
        <taxon>Endomyxa</taxon>
        <taxon>Phytomyxea</taxon>
        <taxon>Plasmodiophorida</taxon>
        <taxon>Plasmodiophoridae</taxon>
        <taxon>Plasmodiophora</taxon>
    </lineage>
</organism>